<evidence type="ECO:0000313" key="3">
    <source>
        <dbReference type="Proteomes" id="UP000282892"/>
    </source>
</evidence>
<dbReference type="STRING" id="1193713.GCA_001636315_03527"/>
<dbReference type="PANTHER" id="PTHR43061:SF1">
    <property type="entry name" value="GTP DIPHOSPHOKINASE RSH1, CHLOROPLASTIC-RELATED"/>
    <property type="match status" value="1"/>
</dbReference>
<evidence type="ECO:0000313" key="2">
    <source>
        <dbReference type="EMBL" id="AZU60672.1"/>
    </source>
</evidence>
<dbReference type="SUPFAM" id="SSF81271">
    <property type="entry name" value="TGS-like"/>
    <property type="match status" value="1"/>
</dbReference>
<dbReference type="Gene3D" id="3.10.20.30">
    <property type="match status" value="1"/>
</dbReference>
<sequence>MRLLSTELLKDSIKSVQAVSNNPIEFHDLITYELLHKEMTIFTPKMDVILLPEGATVIDFAFSLNPELAKKMSYVKINGQTKSITTALNNMDIVEIIALKRNTVHADWLNHAQTSKAMKTIQDSLQQ</sequence>
<gene>
    <name evidence="2" type="ORF">CHR53_05000</name>
</gene>
<reference evidence="2 3" key="1">
    <citation type="submission" date="2017-07" db="EMBL/GenBank/DDBJ databases">
        <title>The complete genome sequence of Bacillus mesonae strain H20-5, an efficient strain improving plant abiotic stress resistance.</title>
        <authorList>
            <person name="Kim S.Y."/>
            <person name="Song H."/>
            <person name="Sang M.K."/>
            <person name="Weon H.-Y."/>
            <person name="Song J."/>
        </authorList>
    </citation>
    <scope>NUCLEOTIDE SEQUENCE [LARGE SCALE GENOMIC DNA]</scope>
    <source>
        <strain evidence="2 3">H20-5</strain>
    </source>
</reference>
<dbReference type="RefSeq" id="WP_127485443.1">
    <property type="nucleotide sequence ID" value="NZ_CP022572.1"/>
</dbReference>
<organism evidence="2 3">
    <name type="scientific">Neobacillus mesonae</name>
    <dbReference type="NCBI Taxonomy" id="1193713"/>
    <lineage>
        <taxon>Bacteria</taxon>
        <taxon>Bacillati</taxon>
        <taxon>Bacillota</taxon>
        <taxon>Bacilli</taxon>
        <taxon>Bacillales</taxon>
        <taxon>Bacillaceae</taxon>
        <taxon>Neobacillus</taxon>
    </lineage>
</organism>
<dbReference type="PANTHER" id="PTHR43061">
    <property type="entry name" value="GTP DIPHOSPHOKINASE RSH1, CHLOROPLASTIC-RELATED"/>
    <property type="match status" value="1"/>
</dbReference>
<dbReference type="Pfam" id="PF02824">
    <property type="entry name" value="TGS"/>
    <property type="match status" value="1"/>
</dbReference>
<dbReference type="AlphaFoldDB" id="A0A3Q9QWV6"/>
<evidence type="ECO:0000259" key="1">
    <source>
        <dbReference type="PROSITE" id="PS51880"/>
    </source>
</evidence>
<dbReference type="OrthoDB" id="9805041at2"/>
<protein>
    <recommendedName>
        <fullName evidence="1">TGS domain-containing protein</fullName>
    </recommendedName>
</protein>
<dbReference type="EMBL" id="CP022572">
    <property type="protein sequence ID" value="AZU60672.1"/>
    <property type="molecule type" value="Genomic_DNA"/>
</dbReference>
<dbReference type="InterPro" id="IPR004095">
    <property type="entry name" value="TGS"/>
</dbReference>
<proteinExistence type="predicted"/>
<name>A0A3Q9QWV6_9BACI</name>
<dbReference type="InterPro" id="IPR012675">
    <property type="entry name" value="Beta-grasp_dom_sf"/>
</dbReference>
<dbReference type="Proteomes" id="UP000282892">
    <property type="component" value="Chromosome"/>
</dbReference>
<dbReference type="InterPro" id="IPR012676">
    <property type="entry name" value="TGS-like"/>
</dbReference>
<dbReference type="PROSITE" id="PS51880">
    <property type="entry name" value="TGS"/>
    <property type="match status" value="1"/>
</dbReference>
<keyword evidence="3" id="KW-1185">Reference proteome</keyword>
<accession>A0A3Q9QWV6</accession>
<dbReference type="KEGG" id="nmk:CHR53_05000"/>
<feature type="domain" description="TGS" evidence="1">
    <location>
        <begin position="37"/>
        <end position="98"/>
    </location>
</feature>